<proteinExistence type="predicted"/>
<dbReference type="AlphaFoldDB" id="A0AA38MQ63"/>
<dbReference type="SMART" id="SM00186">
    <property type="entry name" value="FBG"/>
    <property type="match status" value="1"/>
</dbReference>
<dbReference type="Proteomes" id="UP001168821">
    <property type="component" value="Unassembled WGS sequence"/>
</dbReference>
<dbReference type="GO" id="GO:0005615">
    <property type="term" value="C:extracellular space"/>
    <property type="evidence" value="ECO:0007669"/>
    <property type="project" value="TreeGrafter"/>
</dbReference>
<dbReference type="InterPro" id="IPR050373">
    <property type="entry name" value="Fibrinogen_C-term_domain"/>
</dbReference>
<dbReference type="Pfam" id="PF00147">
    <property type="entry name" value="Fibrinogen_C"/>
    <property type="match status" value="1"/>
</dbReference>
<dbReference type="InterPro" id="IPR002181">
    <property type="entry name" value="Fibrinogen_a/b/g_C_dom"/>
</dbReference>
<organism evidence="2 3">
    <name type="scientific">Zophobas morio</name>
    <dbReference type="NCBI Taxonomy" id="2755281"/>
    <lineage>
        <taxon>Eukaryota</taxon>
        <taxon>Metazoa</taxon>
        <taxon>Ecdysozoa</taxon>
        <taxon>Arthropoda</taxon>
        <taxon>Hexapoda</taxon>
        <taxon>Insecta</taxon>
        <taxon>Pterygota</taxon>
        <taxon>Neoptera</taxon>
        <taxon>Endopterygota</taxon>
        <taxon>Coleoptera</taxon>
        <taxon>Polyphaga</taxon>
        <taxon>Cucujiformia</taxon>
        <taxon>Tenebrionidae</taxon>
        <taxon>Zophobas</taxon>
    </lineage>
</organism>
<reference evidence="2" key="1">
    <citation type="journal article" date="2023" name="G3 (Bethesda)">
        <title>Whole genome assemblies of Zophobas morio and Tenebrio molitor.</title>
        <authorList>
            <person name="Kaur S."/>
            <person name="Stinson S.A."/>
            <person name="diCenzo G.C."/>
        </authorList>
    </citation>
    <scope>NUCLEOTIDE SEQUENCE</scope>
    <source>
        <strain evidence="2">QUZm001</strain>
    </source>
</reference>
<name>A0AA38MQ63_9CUCU</name>
<dbReference type="InterPro" id="IPR014716">
    <property type="entry name" value="Fibrinogen_a/b/g_C_1"/>
</dbReference>
<dbReference type="InterPro" id="IPR036056">
    <property type="entry name" value="Fibrinogen-like_C"/>
</dbReference>
<accession>A0AA38MQ63</accession>
<protein>
    <recommendedName>
        <fullName evidence="1">Fibrinogen C-terminal domain-containing protein</fullName>
    </recommendedName>
</protein>
<feature type="domain" description="Fibrinogen C-terminal" evidence="1">
    <location>
        <begin position="30"/>
        <end position="244"/>
    </location>
</feature>
<dbReference type="NCBIfam" id="NF040941">
    <property type="entry name" value="GGGWT_bact"/>
    <property type="match status" value="1"/>
</dbReference>
<evidence type="ECO:0000313" key="2">
    <source>
        <dbReference type="EMBL" id="KAJ3664117.1"/>
    </source>
</evidence>
<dbReference type="EMBL" id="JALNTZ010000002">
    <property type="protein sequence ID" value="KAJ3664117.1"/>
    <property type="molecule type" value="Genomic_DNA"/>
</dbReference>
<dbReference type="Gene3D" id="3.90.215.10">
    <property type="entry name" value="Gamma Fibrinogen, chain A, domain 1"/>
    <property type="match status" value="1"/>
</dbReference>
<sequence>MESEFGGSLRDCASDDVTVTKANVTLTSTDAGSTYPKNCQEVQLLGHHVSDVYVIQPEHAPEPFKVLCNMDTTGGGWTYIMNRFNGSQNFDLYWDDYKNGFGDLRGEFWLGLENIYHLTGHEINELLVELADWDGVQGFARYNTFSIGDEDSGYALELLAGYSGNAGDGMGDEVGMKFSTREREPCASESLPAWWLRECTAAHITGKFGHRIEVNPENCPFTAFEMCRIRSTLKEARMMVRPRQPRLSLTSKCLKEEFENLILKRCFVSVNI</sequence>
<evidence type="ECO:0000313" key="3">
    <source>
        <dbReference type="Proteomes" id="UP001168821"/>
    </source>
</evidence>
<dbReference type="SUPFAM" id="SSF56496">
    <property type="entry name" value="Fibrinogen C-terminal domain-like"/>
    <property type="match status" value="1"/>
</dbReference>
<evidence type="ECO:0000259" key="1">
    <source>
        <dbReference type="PROSITE" id="PS51406"/>
    </source>
</evidence>
<dbReference type="PANTHER" id="PTHR19143:SF458">
    <property type="entry name" value="FIBRINOGEN C-TERMINAL DOMAIN-CONTAINING PROTEIN-RELATED"/>
    <property type="match status" value="1"/>
</dbReference>
<dbReference type="PANTHER" id="PTHR19143">
    <property type="entry name" value="FIBRINOGEN/TENASCIN/ANGIOPOEITIN"/>
    <property type="match status" value="1"/>
</dbReference>
<dbReference type="CDD" id="cd00087">
    <property type="entry name" value="FReD"/>
    <property type="match status" value="1"/>
</dbReference>
<comment type="caution">
    <text evidence="2">The sequence shown here is derived from an EMBL/GenBank/DDBJ whole genome shotgun (WGS) entry which is preliminary data.</text>
</comment>
<dbReference type="PROSITE" id="PS51406">
    <property type="entry name" value="FIBRINOGEN_C_2"/>
    <property type="match status" value="1"/>
</dbReference>
<keyword evidence="3" id="KW-1185">Reference proteome</keyword>
<gene>
    <name evidence="2" type="ORF">Zmor_008310</name>
</gene>